<dbReference type="WBParaSite" id="PS1159_v2.g22237.t1">
    <property type="protein sequence ID" value="PS1159_v2.g22237.t1"/>
    <property type="gene ID" value="PS1159_v2.g22237"/>
</dbReference>
<name>A0AC35FZ35_9BILA</name>
<sequence>MYELAENARNICWNHSHYTELVSSEEDDPKRNSIIHDLIQAELAFWTLVFSFLYSYAWTQHRKKFIMTIFVGIPVVFIVCFTIAWLLGTIVVLSRLFSTSIKIEEMLKYGKCENDEGNRRRRTLSNASKCSIISGRSSSGEELPKPVCRKHSSSNTSLNQILMLTNGFSNGSRAVSPTFSFARQISNASPTRKLSYTYTHQTADDDEGFDS</sequence>
<evidence type="ECO:0000313" key="2">
    <source>
        <dbReference type="WBParaSite" id="PS1159_v2.g22237.t1"/>
    </source>
</evidence>
<protein>
    <submittedName>
        <fullName evidence="2">Uncharacterized protein</fullName>
    </submittedName>
</protein>
<reference evidence="2" key="1">
    <citation type="submission" date="2022-11" db="UniProtKB">
        <authorList>
            <consortium name="WormBaseParasite"/>
        </authorList>
    </citation>
    <scope>IDENTIFICATION</scope>
</reference>
<organism evidence="1 2">
    <name type="scientific">Panagrolaimus sp. PS1159</name>
    <dbReference type="NCBI Taxonomy" id="55785"/>
    <lineage>
        <taxon>Eukaryota</taxon>
        <taxon>Metazoa</taxon>
        <taxon>Ecdysozoa</taxon>
        <taxon>Nematoda</taxon>
        <taxon>Chromadorea</taxon>
        <taxon>Rhabditida</taxon>
        <taxon>Tylenchina</taxon>
        <taxon>Panagrolaimomorpha</taxon>
        <taxon>Panagrolaimoidea</taxon>
        <taxon>Panagrolaimidae</taxon>
        <taxon>Panagrolaimus</taxon>
    </lineage>
</organism>
<accession>A0AC35FZ35</accession>
<evidence type="ECO:0000313" key="1">
    <source>
        <dbReference type="Proteomes" id="UP000887580"/>
    </source>
</evidence>
<dbReference type="Proteomes" id="UP000887580">
    <property type="component" value="Unplaced"/>
</dbReference>
<proteinExistence type="predicted"/>